<dbReference type="EMBL" id="BMOL01000008">
    <property type="protein sequence ID" value="GGL81926.1"/>
    <property type="molecule type" value="Genomic_DNA"/>
</dbReference>
<protein>
    <submittedName>
        <fullName evidence="4">Tautomerase</fullName>
    </submittedName>
</protein>
<dbReference type="Gene3D" id="3.30.429.10">
    <property type="entry name" value="Macrophage Migration Inhibitory Factor"/>
    <property type="match status" value="1"/>
</dbReference>
<dbReference type="RefSeq" id="WP_188971416.1">
    <property type="nucleotide sequence ID" value="NZ_BMOL01000008.1"/>
</dbReference>
<evidence type="ECO:0000313" key="4">
    <source>
        <dbReference type="EMBL" id="GGL81926.1"/>
    </source>
</evidence>
<dbReference type="Proteomes" id="UP000639973">
    <property type="component" value="Unassembled WGS sequence"/>
</dbReference>
<dbReference type="InterPro" id="IPR004370">
    <property type="entry name" value="4-OT-like_dom"/>
</dbReference>
<comment type="caution">
    <text evidence="4">The sequence shown here is derived from an EMBL/GenBank/DDBJ whole genome shotgun (WGS) entry which is preliminary data.</text>
</comment>
<reference evidence="5" key="1">
    <citation type="journal article" date="2019" name="Int. J. Syst. Evol. Microbiol.">
        <title>The Global Catalogue of Microorganisms (GCM) 10K type strain sequencing project: providing services to taxonomists for standard genome sequencing and annotation.</title>
        <authorList>
            <consortium name="The Broad Institute Genomics Platform"/>
            <consortium name="The Broad Institute Genome Sequencing Center for Infectious Disease"/>
            <person name="Wu L."/>
            <person name="Ma J."/>
        </authorList>
    </citation>
    <scope>NUCLEOTIDE SEQUENCE [LARGE SCALE GENOMIC DNA]</scope>
    <source>
        <strain evidence="5">JCM 15442</strain>
    </source>
</reference>
<dbReference type="Pfam" id="PF01361">
    <property type="entry name" value="Tautomerase"/>
    <property type="match status" value="1"/>
</dbReference>
<feature type="domain" description="4-oxalocrotonate tautomerase-like" evidence="3">
    <location>
        <begin position="2"/>
        <end position="58"/>
    </location>
</feature>
<accession>A0ABQ2G9J9</accession>
<evidence type="ECO:0000256" key="1">
    <source>
        <dbReference type="ARBA" id="ARBA00006723"/>
    </source>
</evidence>
<keyword evidence="2" id="KW-0413">Isomerase</keyword>
<evidence type="ECO:0000256" key="2">
    <source>
        <dbReference type="ARBA" id="ARBA00023235"/>
    </source>
</evidence>
<keyword evidence="5" id="KW-1185">Reference proteome</keyword>
<proteinExistence type="inferred from homology"/>
<evidence type="ECO:0000259" key="3">
    <source>
        <dbReference type="Pfam" id="PF01361"/>
    </source>
</evidence>
<dbReference type="SUPFAM" id="SSF55331">
    <property type="entry name" value="Tautomerase/MIF"/>
    <property type="match status" value="1"/>
</dbReference>
<dbReference type="PANTHER" id="PTHR35530:SF1">
    <property type="entry name" value="2-HYDROXYMUCONATE TAUTOMERASE"/>
    <property type="match status" value="1"/>
</dbReference>
<comment type="similarity">
    <text evidence="1">Belongs to the 4-oxalocrotonate tautomerase family.</text>
</comment>
<gene>
    <name evidence="4" type="ORF">GCM10010840_19630</name>
</gene>
<organism evidence="4 5">
    <name type="scientific">Deinococcus aerolatus</name>
    <dbReference type="NCBI Taxonomy" id="522487"/>
    <lineage>
        <taxon>Bacteria</taxon>
        <taxon>Thermotogati</taxon>
        <taxon>Deinococcota</taxon>
        <taxon>Deinococci</taxon>
        <taxon>Deinococcales</taxon>
        <taxon>Deinococcaceae</taxon>
        <taxon>Deinococcus</taxon>
    </lineage>
</organism>
<dbReference type="InterPro" id="IPR014347">
    <property type="entry name" value="Tautomerase/MIF_sf"/>
</dbReference>
<dbReference type="PANTHER" id="PTHR35530">
    <property type="entry name" value="TAUTOMERASE-RELATED"/>
    <property type="match status" value="1"/>
</dbReference>
<sequence>MPHTNVRQTRKDITTEQKAQIVREITATLQSLLGKRPESVHVVIDEVEPENCGHAGELASEHRKRQP</sequence>
<evidence type="ECO:0000313" key="5">
    <source>
        <dbReference type="Proteomes" id="UP000639973"/>
    </source>
</evidence>
<name>A0ABQ2G9J9_9DEIO</name>